<keyword evidence="2" id="KW-0175">Coiled coil</keyword>
<organism evidence="5 6">
    <name type="scientific">Pontibacter populi</name>
    <dbReference type="NCBI Taxonomy" id="890055"/>
    <lineage>
        <taxon>Bacteria</taxon>
        <taxon>Pseudomonadati</taxon>
        <taxon>Bacteroidota</taxon>
        <taxon>Cytophagia</taxon>
        <taxon>Cytophagales</taxon>
        <taxon>Hymenobacteraceae</taxon>
        <taxon>Pontibacter</taxon>
    </lineage>
</organism>
<dbReference type="Proteomes" id="UP001476807">
    <property type="component" value="Unassembled WGS sequence"/>
</dbReference>
<feature type="coiled-coil region" evidence="2">
    <location>
        <begin position="785"/>
        <end position="828"/>
    </location>
</feature>
<keyword evidence="3" id="KW-1133">Transmembrane helix</keyword>
<dbReference type="SUPFAM" id="SSF46894">
    <property type="entry name" value="C-terminal effector domain of the bipartite response regulators"/>
    <property type="match status" value="1"/>
</dbReference>
<comment type="caution">
    <text evidence="5">The sequence shown here is derived from an EMBL/GenBank/DDBJ whole genome shotgun (WGS) entry which is preliminary data.</text>
</comment>
<dbReference type="RefSeq" id="WP_350411301.1">
    <property type="nucleotide sequence ID" value="NZ_JBEOKT010000004.1"/>
</dbReference>
<keyword evidence="3" id="KW-0812">Transmembrane</keyword>
<dbReference type="InterPro" id="IPR011123">
    <property type="entry name" value="Y_Y_Y"/>
</dbReference>
<dbReference type="InterPro" id="IPR003961">
    <property type="entry name" value="FN3_dom"/>
</dbReference>
<keyword evidence="3" id="KW-0472">Membrane</keyword>
<feature type="domain" description="Two component regulator three Y" evidence="4">
    <location>
        <begin position="683"/>
        <end position="744"/>
    </location>
</feature>
<dbReference type="Gene3D" id="2.130.10.10">
    <property type="entry name" value="YVTN repeat-like/Quinoprotein amine dehydrogenase"/>
    <property type="match status" value="3"/>
</dbReference>
<evidence type="ECO:0000313" key="6">
    <source>
        <dbReference type="Proteomes" id="UP001476807"/>
    </source>
</evidence>
<reference evidence="5 6" key="1">
    <citation type="submission" date="2024-06" db="EMBL/GenBank/DDBJ databases">
        <title>Pontibacter populi HYL7-15.</title>
        <authorList>
            <person name="Kim M.K."/>
        </authorList>
    </citation>
    <scope>NUCLEOTIDE SEQUENCE [LARGE SCALE GENOMIC DNA]</scope>
    <source>
        <strain evidence="5 6">HYL7-15</strain>
    </source>
</reference>
<sequence>MKSVVQLATLFLSLIVFLPLYSLQAQPRYWGNPFVRNFSTENFNGGIQSWGVAQDDREVIYVANNFGLLKFDGAEWSRFPVNSGTKVRSIYTSRSLGRVYVGSQADFGFFEPDKHGNLKYYSLRELIPAGNRNFDEVWRIYEIDGDIYFATFKNIYIYTPGKKIKVITPKNPLELSFKVKNRLYTMEWGVGLSELENGKIRPLPGGERFANSRIASILPLDQANLLIFTVQDGIFHYNGVKPELMQMEDAEILQHLVINQAVLLKDGTYAIGTQNDGLYIINKQGDLLLHLTRADGLFDNTIHALYQDVHENLWLSLNNGLSLVELSSPFSRIDGSKGVSGAGYAALKLNDKLYLGTTSSLFVTDLGNNNKYEPVPNSTGQVYKLRNYQELLLMGHHTGPYRIASGQANKIASGNGSWDYIQVPDHPDLFILGSYDGISLLKKEGNDLKLLRKYKGFQESSRVLDFDERGNLWIAHGYKGVFRIRFENDFSAIKKVWFYNSKHGLPSDQLVNMERLQGKLYFPALTGIYRFDYDKGIFVKDSVFSSYFNADEHLVEMEEDVQGNIYFISNQRVGKLSLNKFGEPQIESKRFNNISDRLNDDLPYIKILDLNNVLFGAKDGFIHFDASRSKTLYPFNAHLTKVFNTSFEQDSLLLSERALLNADIISLPYAQNSVRFTYSSSFYERPERTQYQYYLENFDEDWSVWTNKTEKEYTNLPEGDYTFHVRARNIHGNTSDAKSFVFSVEPPFYRSKVAFIVYLLCGFFMLGTFFHYLEKRFRREKLLIIKDKERLLSEKDTQVQEAAKQSEKKILRLKHEKQQSEIEHMNRELASSTFHLINKNELLNNVKLELQSIVKQGELQQHSEEVKRIIKNIEQNITSDADWKQFELHFNHVHGDFTKRLQEKYPDITPQEIKLSTYLRLNLTTKEIAQLLSISVRGVEISRYRLRKRLDLERNENLTDFILRF</sequence>
<feature type="transmembrane region" description="Helical" evidence="3">
    <location>
        <begin position="753"/>
        <end position="773"/>
    </location>
</feature>
<dbReference type="InterPro" id="IPR015943">
    <property type="entry name" value="WD40/YVTN_repeat-like_dom_sf"/>
</dbReference>
<name>A0ABV1RS05_9BACT</name>
<dbReference type="InterPro" id="IPR016032">
    <property type="entry name" value="Sig_transdc_resp-reg_C-effctor"/>
</dbReference>
<gene>
    <name evidence="5" type="ORF">ABS362_05350</name>
</gene>
<keyword evidence="6" id="KW-1185">Reference proteome</keyword>
<proteinExistence type="predicted"/>
<keyword evidence="1" id="KW-0597">Phosphoprotein</keyword>
<evidence type="ECO:0000259" key="4">
    <source>
        <dbReference type="Pfam" id="PF07495"/>
    </source>
</evidence>
<dbReference type="Gene3D" id="2.60.40.10">
    <property type="entry name" value="Immunoglobulins"/>
    <property type="match status" value="1"/>
</dbReference>
<accession>A0ABV1RS05</accession>
<evidence type="ECO:0000256" key="3">
    <source>
        <dbReference type="SAM" id="Phobius"/>
    </source>
</evidence>
<dbReference type="InterPro" id="IPR013783">
    <property type="entry name" value="Ig-like_fold"/>
</dbReference>
<dbReference type="Pfam" id="PF07495">
    <property type="entry name" value="Y_Y_Y"/>
    <property type="match status" value="1"/>
</dbReference>
<dbReference type="Gene3D" id="1.10.10.10">
    <property type="entry name" value="Winged helix-like DNA-binding domain superfamily/Winged helix DNA-binding domain"/>
    <property type="match status" value="1"/>
</dbReference>
<dbReference type="SUPFAM" id="SSF63829">
    <property type="entry name" value="Calcium-dependent phosphotriesterase"/>
    <property type="match status" value="1"/>
</dbReference>
<dbReference type="CDD" id="cd00063">
    <property type="entry name" value="FN3"/>
    <property type="match status" value="1"/>
</dbReference>
<protein>
    <submittedName>
        <fullName evidence="5">Triple tyrosine motif-containing protein</fullName>
    </submittedName>
</protein>
<evidence type="ECO:0000256" key="1">
    <source>
        <dbReference type="ARBA" id="ARBA00022553"/>
    </source>
</evidence>
<dbReference type="PANTHER" id="PTHR43547">
    <property type="entry name" value="TWO-COMPONENT HISTIDINE KINASE"/>
    <property type="match status" value="1"/>
</dbReference>
<dbReference type="EMBL" id="JBEOKT010000004">
    <property type="protein sequence ID" value="MER2996961.1"/>
    <property type="molecule type" value="Genomic_DNA"/>
</dbReference>
<dbReference type="InterPro" id="IPR036388">
    <property type="entry name" value="WH-like_DNA-bd_sf"/>
</dbReference>
<evidence type="ECO:0000313" key="5">
    <source>
        <dbReference type="EMBL" id="MER2996961.1"/>
    </source>
</evidence>
<dbReference type="PANTHER" id="PTHR43547:SF2">
    <property type="entry name" value="HYBRID SIGNAL TRANSDUCTION HISTIDINE KINASE C"/>
    <property type="match status" value="1"/>
</dbReference>
<evidence type="ECO:0000256" key="2">
    <source>
        <dbReference type="SAM" id="Coils"/>
    </source>
</evidence>